<dbReference type="Proteomes" id="UP000014821">
    <property type="component" value="Unassembled WGS sequence"/>
</dbReference>
<protein>
    <submittedName>
        <fullName evidence="2">Uncharacterized protein</fullName>
    </submittedName>
</protein>
<feature type="transmembrane region" description="Helical" evidence="1">
    <location>
        <begin position="41"/>
        <end position="61"/>
    </location>
</feature>
<keyword evidence="1" id="KW-0472">Membrane</keyword>
<evidence type="ECO:0000313" key="3">
    <source>
        <dbReference type="Proteomes" id="UP000014821"/>
    </source>
</evidence>
<name>A0ABP2X8N2_9CHLA</name>
<gene>
    <name evidence="2" type="ORF">CP10881SC42_0579</name>
</gene>
<reference evidence="2" key="1">
    <citation type="submission" date="2013-04" db="EMBL/GenBank/DDBJ databases">
        <title>Genome sequence of Chlamydia psittaci 10_881_SC42.</title>
        <authorList>
            <person name="Huot-Creasy H."/>
            <person name="McCracken C.L."/>
            <person name="Humphries M."/>
            <person name="Sachse K."/>
            <person name="Laroucau K."/>
            <person name="Bavoil P."/>
            <person name="Myers G.S."/>
        </authorList>
    </citation>
    <scope>NUCLEOTIDE SEQUENCE [LARGE SCALE GENOMIC DNA]</scope>
    <source>
        <strain evidence="2">10_881_SC42</strain>
    </source>
</reference>
<evidence type="ECO:0000313" key="2">
    <source>
        <dbReference type="EMBL" id="EPP38242.1"/>
    </source>
</evidence>
<dbReference type="EMBL" id="ATND01000002">
    <property type="protein sequence ID" value="EPP38242.1"/>
    <property type="molecule type" value="Genomic_DNA"/>
</dbReference>
<organism evidence="2 3">
    <name type="scientific">Chlamydia avium</name>
    <dbReference type="NCBI Taxonomy" id="1457141"/>
    <lineage>
        <taxon>Bacteria</taxon>
        <taxon>Pseudomonadati</taxon>
        <taxon>Chlamydiota</taxon>
        <taxon>Chlamydiia</taxon>
        <taxon>Chlamydiales</taxon>
        <taxon>Chlamydiaceae</taxon>
        <taxon>Chlamydia/Chlamydophila group</taxon>
        <taxon>Chlamydia</taxon>
    </lineage>
</organism>
<keyword evidence="1" id="KW-0812">Transmembrane</keyword>
<keyword evidence="3" id="KW-1185">Reference proteome</keyword>
<proteinExistence type="predicted"/>
<dbReference type="RefSeq" id="WP_020356054.1">
    <property type="nucleotide sequence ID" value="NZ_KE360587.1"/>
</dbReference>
<keyword evidence="1" id="KW-1133">Transmembrane helix</keyword>
<accession>A0ABP2X8N2</accession>
<evidence type="ECO:0000256" key="1">
    <source>
        <dbReference type="SAM" id="Phobius"/>
    </source>
</evidence>
<comment type="caution">
    <text evidence="2">The sequence shown here is derived from an EMBL/GenBank/DDBJ whole genome shotgun (WGS) entry which is preliminary data.</text>
</comment>
<sequence>MLIHIRRFQKPSSQYENTASLLHELSNNVERSAGIRIFSKVLSIFMAALALLVMIIFTTQTPMVTPLALYTAVFLACCILTYMAIFVVQGVLTHQSSSRLYLNTSEGRVS</sequence>
<feature type="transmembrane region" description="Helical" evidence="1">
    <location>
        <begin position="67"/>
        <end position="92"/>
    </location>
</feature>